<evidence type="ECO:0000259" key="12">
    <source>
        <dbReference type="Pfam" id="PF01259"/>
    </source>
</evidence>
<dbReference type="GO" id="GO:0005524">
    <property type="term" value="F:ATP binding"/>
    <property type="evidence" value="ECO:0007669"/>
    <property type="project" value="UniProtKB-KW"/>
</dbReference>
<keyword evidence="14" id="KW-1185">Reference proteome</keyword>
<evidence type="ECO:0000256" key="9">
    <source>
        <dbReference type="ARBA" id="ARBA00030409"/>
    </source>
</evidence>
<dbReference type="SUPFAM" id="SSF56104">
    <property type="entry name" value="SAICAR synthase-like"/>
    <property type="match status" value="1"/>
</dbReference>
<dbReference type="InterPro" id="IPR033934">
    <property type="entry name" value="SAICAR_synt_PurC"/>
</dbReference>
<keyword evidence="5 11" id="KW-0436">Ligase</keyword>
<keyword evidence="7 11" id="KW-0658">Purine biosynthesis</keyword>
<sequence>MSTEKQSELYSGKAKTVYTTADPARLILHFRDDTSAFDGQKIEQFSRKGEINNKFNAFIMEKLAAAGIPTHFERLLSAQESLVKHLEMFPIECVVRNISTGSLCRRLGVQEGLDLEPPVFEFFLKNDALHDPMINEYHICTFGWASMEQVERMKEYTFKINGILKSLFLDAGLLLVDYKLEFGDFRGQVVLGDEFTLDGCRLWDVKTREKMDKDRFRQGLGGVVEAYEEVARRLGTPL</sequence>
<dbReference type="KEGG" id="nwr:E3U44_01020"/>
<evidence type="ECO:0000256" key="11">
    <source>
        <dbReference type="HAMAP-Rule" id="MF_00137"/>
    </source>
</evidence>
<evidence type="ECO:0000256" key="3">
    <source>
        <dbReference type="ARBA" id="ARBA00012217"/>
    </source>
</evidence>
<dbReference type="GO" id="GO:0005829">
    <property type="term" value="C:cytosol"/>
    <property type="evidence" value="ECO:0007669"/>
    <property type="project" value="TreeGrafter"/>
</dbReference>
<dbReference type="InterPro" id="IPR028923">
    <property type="entry name" value="SAICAR_synt/ADE2_N"/>
</dbReference>
<evidence type="ECO:0000256" key="10">
    <source>
        <dbReference type="ARBA" id="ARBA00048475"/>
    </source>
</evidence>
<dbReference type="GO" id="GO:0009236">
    <property type="term" value="P:cobalamin biosynthetic process"/>
    <property type="evidence" value="ECO:0007669"/>
    <property type="project" value="InterPro"/>
</dbReference>
<dbReference type="Gene3D" id="3.30.200.20">
    <property type="entry name" value="Phosphorylase Kinase, domain 1"/>
    <property type="match status" value="1"/>
</dbReference>
<dbReference type="Proteomes" id="UP000294325">
    <property type="component" value="Chromosome"/>
</dbReference>
<dbReference type="PANTHER" id="PTHR43599:SF3">
    <property type="entry name" value="SI:DKEY-6E2.2"/>
    <property type="match status" value="1"/>
</dbReference>
<dbReference type="EMBL" id="CP038033">
    <property type="protein sequence ID" value="QBQ53240.1"/>
    <property type="molecule type" value="Genomic_DNA"/>
</dbReference>
<evidence type="ECO:0000313" key="14">
    <source>
        <dbReference type="Proteomes" id="UP000294325"/>
    </source>
</evidence>
<organism evidence="13 14">
    <name type="scientific">Nitrosococcus wardiae</name>
    <dbReference type="NCBI Taxonomy" id="1814290"/>
    <lineage>
        <taxon>Bacteria</taxon>
        <taxon>Pseudomonadati</taxon>
        <taxon>Pseudomonadota</taxon>
        <taxon>Gammaproteobacteria</taxon>
        <taxon>Chromatiales</taxon>
        <taxon>Chromatiaceae</taxon>
        <taxon>Nitrosococcus</taxon>
    </lineage>
</organism>
<comment type="catalytic activity">
    <reaction evidence="10 11">
        <text>5-amino-1-(5-phospho-D-ribosyl)imidazole-4-carboxylate + L-aspartate + ATP = (2S)-2-[5-amino-1-(5-phospho-beta-D-ribosyl)imidazole-4-carboxamido]succinate + ADP + phosphate + 2 H(+)</text>
        <dbReference type="Rhea" id="RHEA:22628"/>
        <dbReference type="ChEBI" id="CHEBI:15378"/>
        <dbReference type="ChEBI" id="CHEBI:29991"/>
        <dbReference type="ChEBI" id="CHEBI:30616"/>
        <dbReference type="ChEBI" id="CHEBI:43474"/>
        <dbReference type="ChEBI" id="CHEBI:58443"/>
        <dbReference type="ChEBI" id="CHEBI:77657"/>
        <dbReference type="ChEBI" id="CHEBI:456216"/>
        <dbReference type="EC" id="6.3.2.6"/>
    </reaction>
</comment>
<dbReference type="InterPro" id="IPR001636">
    <property type="entry name" value="SAICAR_synth"/>
</dbReference>
<name>A0A4P7BVZ0_9GAMM</name>
<feature type="domain" description="SAICAR synthetase/ADE2 N-terminal" evidence="12">
    <location>
        <begin position="9"/>
        <end position="233"/>
    </location>
</feature>
<dbReference type="FunFam" id="3.30.200.20:FF:000086">
    <property type="entry name" value="Phosphoribosylaminoimidazole-succinocarboxamide synthase"/>
    <property type="match status" value="1"/>
</dbReference>
<dbReference type="PROSITE" id="PS01057">
    <property type="entry name" value="SAICAR_SYNTHETASE_1"/>
    <property type="match status" value="1"/>
</dbReference>
<protein>
    <recommendedName>
        <fullName evidence="4 11">Phosphoribosylaminoimidazole-succinocarboxamide synthase</fullName>
        <ecNumber evidence="3 11">6.3.2.6</ecNumber>
    </recommendedName>
    <alternativeName>
        <fullName evidence="9 11">SAICAR synthetase</fullName>
    </alternativeName>
</protein>
<dbReference type="EC" id="6.3.2.6" evidence="3 11"/>
<proteinExistence type="inferred from homology"/>
<evidence type="ECO:0000256" key="8">
    <source>
        <dbReference type="ARBA" id="ARBA00022840"/>
    </source>
</evidence>
<dbReference type="UniPathway" id="UPA00074">
    <property type="reaction ID" value="UER00131"/>
</dbReference>
<dbReference type="AlphaFoldDB" id="A0A4P7BVZ0"/>
<evidence type="ECO:0000256" key="6">
    <source>
        <dbReference type="ARBA" id="ARBA00022741"/>
    </source>
</evidence>
<dbReference type="InterPro" id="IPR018236">
    <property type="entry name" value="SAICAR_synthetase_CS"/>
</dbReference>
<dbReference type="PROSITE" id="PS01058">
    <property type="entry name" value="SAICAR_SYNTHETASE_2"/>
    <property type="match status" value="1"/>
</dbReference>
<dbReference type="Pfam" id="PF01259">
    <property type="entry name" value="SAICAR_synt"/>
    <property type="match status" value="1"/>
</dbReference>
<evidence type="ECO:0000313" key="13">
    <source>
        <dbReference type="EMBL" id="QBQ53240.1"/>
    </source>
</evidence>
<comment type="similarity">
    <text evidence="2 11">Belongs to the SAICAR synthetase family.</text>
</comment>
<dbReference type="NCBIfam" id="TIGR00081">
    <property type="entry name" value="purC"/>
    <property type="match status" value="1"/>
</dbReference>
<reference evidence="13 14" key="1">
    <citation type="submission" date="2019-03" db="EMBL/GenBank/DDBJ databases">
        <title>The genome sequence of Nitrosococcus wardiae strain D1FHST reveals the archetypal metabolic capacity of ammonia-oxidizing Gammaproteobacteria.</title>
        <authorList>
            <person name="Wang L."/>
            <person name="Lim C.K."/>
            <person name="Hanson T.E."/>
            <person name="Dang H."/>
            <person name="Klotz M.G."/>
        </authorList>
    </citation>
    <scope>NUCLEOTIDE SEQUENCE [LARGE SCALE GENOMIC DNA]</scope>
    <source>
        <strain evidence="13 14">D1FHS</strain>
    </source>
</reference>
<evidence type="ECO:0000256" key="4">
    <source>
        <dbReference type="ARBA" id="ARBA00016460"/>
    </source>
</evidence>
<dbReference type="CDD" id="cd01415">
    <property type="entry name" value="SAICAR_synt_PurC"/>
    <property type="match status" value="1"/>
</dbReference>
<evidence type="ECO:0000256" key="2">
    <source>
        <dbReference type="ARBA" id="ARBA00010190"/>
    </source>
</evidence>
<dbReference type="HAMAP" id="MF_00137">
    <property type="entry name" value="SAICAR_synth"/>
    <property type="match status" value="1"/>
</dbReference>
<keyword evidence="6 11" id="KW-0547">Nucleotide-binding</keyword>
<dbReference type="PANTHER" id="PTHR43599">
    <property type="entry name" value="MULTIFUNCTIONAL PROTEIN ADE2"/>
    <property type="match status" value="1"/>
</dbReference>
<dbReference type="FunFam" id="3.30.470.20:FF:000006">
    <property type="entry name" value="Phosphoribosylaminoimidazole-succinocarboxamide synthase"/>
    <property type="match status" value="1"/>
</dbReference>
<dbReference type="GO" id="GO:0006189">
    <property type="term" value="P:'de novo' IMP biosynthetic process"/>
    <property type="evidence" value="ECO:0007669"/>
    <property type="project" value="UniProtKB-UniRule"/>
</dbReference>
<evidence type="ECO:0000256" key="1">
    <source>
        <dbReference type="ARBA" id="ARBA00004672"/>
    </source>
</evidence>
<dbReference type="OrthoDB" id="9801549at2"/>
<evidence type="ECO:0000256" key="5">
    <source>
        <dbReference type="ARBA" id="ARBA00022598"/>
    </source>
</evidence>
<dbReference type="Gene3D" id="3.30.470.20">
    <property type="entry name" value="ATP-grasp fold, B domain"/>
    <property type="match status" value="1"/>
</dbReference>
<dbReference type="GO" id="GO:0004639">
    <property type="term" value="F:phosphoribosylaminoimidazolesuccinocarboxamide synthase activity"/>
    <property type="evidence" value="ECO:0007669"/>
    <property type="project" value="UniProtKB-UniRule"/>
</dbReference>
<evidence type="ECO:0000256" key="7">
    <source>
        <dbReference type="ARBA" id="ARBA00022755"/>
    </source>
</evidence>
<keyword evidence="8 11" id="KW-0067">ATP-binding</keyword>
<comment type="pathway">
    <text evidence="1 11">Purine metabolism; IMP biosynthesis via de novo pathway; 5-amino-1-(5-phospho-D-ribosyl)imidazole-4-carboxamide from 5-amino-1-(5-phospho-D-ribosyl)imidazole-4-carboxylate: step 1/2.</text>
</comment>
<dbReference type="InterPro" id="IPR050089">
    <property type="entry name" value="SAICAR_synthetase"/>
</dbReference>
<gene>
    <name evidence="11 13" type="primary">purC</name>
    <name evidence="13" type="ORF">E3U44_01020</name>
</gene>
<accession>A0A4P7BVZ0</accession>
<dbReference type="RefSeq" id="WP_134356256.1">
    <property type="nucleotide sequence ID" value="NZ_CP038033.1"/>
</dbReference>